<dbReference type="AlphaFoldDB" id="A0A8S0TKD6"/>
<comment type="caution">
    <text evidence="2">The sequence shown here is derived from an EMBL/GenBank/DDBJ whole genome shotgun (WGS) entry which is preliminary data.</text>
</comment>
<feature type="transmembrane region" description="Helical" evidence="1">
    <location>
        <begin position="98"/>
        <end position="119"/>
    </location>
</feature>
<accession>A0A8S0TKD6</accession>
<evidence type="ECO:0000256" key="1">
    <source>
        <dbReference type="SAM" id="Phobius"/>
    </source>
</evidence>
<feature type="transmembrane region" description="Helical" evidence="1">
    <location>
        <begin position="66"/>
        <end position="86"/>
    </location>
</feature>
<evidence type="ECO:0000313" key="2">
    <source>
        <dbReference type="EMBL" id="CAA3006255.1"/>
    </source>
</evidence>
<dbReference type="EMBL" id="CACTIH010007259">
    <property type="protein sequence ID" value="CAA3006255.1"/>
    <property type="molecule type" value="Genomic_DNA"/>
</dbReference>
<keyword evidence="1" id="KW-0812">Transmembrane</keyword>
<sequence length="179" mass="20322">MKNLNLHEDVVDEDMDMVVAVAVAVAVAVGITETQPTVGTRTNIWKFLVAQGHLVRPMPRNLLKGLVTMAELVVLMVVVVELVPAIEKWFKVNRKDYIVFLITIVALGTVAYSFLIYPIHCSFYYCFFSRVTEKIVNESKKNLNAEKLLGNEDETNENKETYAIEIEKKEPDDKVKVFV</sequence>
<reference evidence="2 3" key="1">
    <citation type="submission" date="2019-12" db="EMBL/GenBank/DDBJ databases">
        <authorList>
            <person name="Alioto T."/>
            <person name="Alioto T."/>
            <person name="Gomez Garrido J."/>
        </authorList>
    </citation>
    <scope>NUCLEOTIDE SEQUENCE [LARGE SCALE GENOMIC DNA]</scope>
</reference>
<gene>
    <name evidence="2" type="ORF">OLEA9_A007816</name>
</gene>
<protein>
    <submittedName>
        <fullName evidence="2">Uncharacterized protein</fullName>
    </submittedName>
</protein>
<evidence type="ECO:0000313" key="3">
    <source>
        <dbReference type="Proteomes" id="UP000594638"/>
    </source>
</evidence>
<dbReference type="Proteomes" id="UP000594638">
    <property type="component" value="Unassembled WGS sequence"/>
</dbReference>
<organism evidence="2 3">
    <name type="scientific">Olea europaea subsp. europaea</name>
    <dbReference type="NCBI Taxonomy" id="158383"/>
    <lineage>
        <taxon>Eukaryota</taxon>
        <taxon>Viridiplantae</taxon>
        <taxon>Streptophyta</taxon>
        <taxon>Embryophyta</taxon>
        <taxon>Tracheophyta</taxon>
        <taxon>Spermatophyta</taxon>
        <taxon>Magnoliopsida</taxon>
        <taxon>eudicotyledons</taxon>
        <taxon>Gunneridae</taxon>
        <taxon>Pentapetalae</taxon>
        <taxon>asterids</taxon>
        <taxon>lamiids</taxon>
        <taxon>Lamiales</taxon>
        <taxon>Oleaceae</taxon>
        <taxon>Oleeae</taxon>
        <taxon>Olea</taxon>
    </lineage>
</organism>
<keyword evidence="1" id="KW-0472">Membrane</keyword>
<dbReference type="Gramene" id="OE9A007816T1">
    <property type="protein sequence ID" value="OE9A007816C1"/>
    <property type="gene ID" value="OE9A007816"/>
</dbReference>
<keyword evidence="1" id="KW-1133">Transmembrane helix</keyword>
<proteinExistence type="predicted"/>
<keyword evidence="3" id="KW-1185">Reference proteome</keyword>
<name>A0A8S0TKD6_OLEEU</name>